<evidence type="ECO:0000259" key="5">
    <source>
        <dbReference type="SMART" id="SM00644"/>
    </source>
</evidence>
<evidence type="ECO:0000313" key="7">
    <source>
        <dbReference type="EMBL" id="JAP81282.1"/>
    </source>
</evidence>
<dbReference type="SMART" id="SM00701">
    <property type="entry name" value="PGRP"/>
    <property type="match status" value="1"/>
</dbReference>
<keyword evidence="3" id="KW-0391">Immunity</keyword>
<evidence type="ECO:0000256" key="2">
    <source>
        <dbReference type="ARBA" id="ARBA00022588"/>
    </source>
</evidence>
<dbReference type="GO" id="GO:0008270">
    <property type="term" value="F:zinc ion binding"/>
    <property type="evidence" value="ECO:0007669"/>
    <property type="project" value="InterPro"/>
</dbReference>
<dbReference type="InterPro" id="IPR006619">
    <property type="entry name" value="PGRP_domain_met/bac"/>
</dbReference>
<organism evidence="7">
    <name type="scientific">Rhipicephalus appendiculatus</name>
    <name type="common">Brown ear tick</name>
    <dbReference type="NCBI Taxonomy" id="34631"/>
    <lineage>
        <taxon>Eukaryota</taxon>
        <taxon>Metazoa</taxon>
        <taxon>Ecdysozoa</taxon>
        <taxon>Arthropoda</taxon>
        <taxon>Chelicerata</taxon>
        <taxon>Arachnida</taxon>
        <taxon>Acari</taxon>
        <taxon>Parasitiformes</taxon>
        <taxon>Ixodida</taxon>
        <taxon>Ixodoidea</taxon>
        <taxon>Ixodidae</taxon>
        <taxon>Rhipicephalinae</taxon>
        <taxon>Rhipicephalus</taxon>
        <taxon>Rhipicephalus</taxon>
    </lineage>
</organism>
<evidence type="ECO:0000256" key="4">
    <source>
        <dbReference type="SAM" id="SignalP"/>
    </source>
</evidence>
<dbReference type="InterPro" id="IPR002502">
    <property type="entry name" value="Amidase_domain"/>
</dbReference>
<dbReference type="FunFam" id="3.40.80.10:FF:000001">
    <property type="entry name" value="Peptidoglycan recognition protein 1"/>
    <property type="match status" value="1"/>
</dbReference>
<evidence type="ECO:0008006" key="8">
    <source>
        <dbReference type="Google" id="ProtNLM"/>
    </source>
</evidence>
<dbReference type="InterPro" id="IPR015510">
    <property type="entry name" value="PGRP"/>
</dbReference>
<sequence>MARGLLAVVVVIVAAMLKDASSGDRKQTSSLAAGSTPYGYPDWNQGTQGAAWWLPRLLRQKYLVMLACSGIEFVPRQAWGARPPKEWERLKVQPVPRVFVHHTAGGECFDPWTCSEKMRYIQHYHQVTKGWEDIAYSFLIGGDGRVYVARGWDAVGAHTKGHNKDALSMAFFGDFSRHLPTPWAIRTLDKLLQCGIALGKISHDYTLHGHRDATCTLSPGDALYAFISRWGRFRGRLQTYTC</sequence>
<name>A0A131YRX5_RHIAP</name>
<feature type="signal peptide" evidence="4">
    <location>
        <begin position="1"/>
        <end position="22"/>
    </location>
</feature>
<dbReference type="CDD" id="cd06583">
    <property type="entry name" value="PGRP"/>
    <property type="match status" value="1"/>
</dbReference>
<dbReference type="AlphaFoldDB" id="A0A131YRX5"/>
<evidence type="ECO:0000259" key="6">
    <source>
        <dbReference type="SMART" id="SM00701"/>
    </source>
</evidence>
<dbReference type="SMART" id="SM00644">
    <property type="entry name" value="Ami_2"/>
    <property type="match status" value="1"/>
</dbReference>
<feature type="domain" description="N-acetylmuramoyl-L-alanine amidase" evidence="5">
    <location>
        <begin position="87"/>
        <end position="220"/>
    </location>
</feature>
<keyword evidence="4" id="KW-0732">Signal</keyword>
<feature type="chain" id="PRO_5007285935" description="Peptidoglycan recognition protein" evidence="4">
    <location>
        <begin position="23"/>
        <end position="242"/>
    </location>
</feature>
<keyword evidence="2" id="KW-0399">Innate immunity</keyword>
<dbReference type="PANTHER" id="PTHR11022:SF41">
    <property type="entry name" value="PEPTIDOGLYCAN-RECOGNITION PROTEIN LC-RELATED"/>
    <property type="match status" value="1"/>
</dbReference>
<evidence type="ECO:0000256" key="1">
    <source>
        <dbReference type="ARBA" id="ARBA00007553"/>
    </source>
</evidence>
<feature type="domain" description="Peptidoglycan recognition protein family" evidence="6">
    <location>
        <begin position="71"/>
        <end position="214"/>
    </location>
</feature>
<proteinExistence type="inferred from homology"/>
<dbReference type="GO" id="GO:0009253">
    <property type="term" value="P:peptidoglycan catabolic process"/>
    <property type="evidence" value="ECO:0007669"/>
    <property type="project" value="InterPro"/>
</dbReference>
<evidence type="ECO:0000256" key="3">
    <source>
        <dbReference type="ARBA" id="ARBA00022859"/>
    </source>
</evidence>
<dbReference type="InterPro" id="IPR036505">
    <property type="entry name" value="Amidase/PGRP_sf"/>
</dbReference>
<dbReference type="Gene3D" id="3.40.80.10">
    <property type="entry name" value="Peptidoglycan recognition protein-like"/>
    <property type="match status" value="1"/>
</dbReference>
<protein>
    <recommendedName>
        <fullName evidence="8">Peptidoglycan recognition protein</fullName>
    </recommendedName>
</protein>
<dbReference type="Pfam" id="PF01510">
    <property type="entry name" value="Amidase_2"/>
    <property type="match status" value="1"/>
</dbReference>
<dbReference type="GO" id="GO:0008745">
    <property type="term" value="F:N-acetylmuramoyl-L-alanine amidase activity"/>
    <property type="evidence" value="ECO:0007669"/>
    <property type="project" value="InterPro"/>
</dbReference>
<dbReference type="SUPFAM" id="SSF55846">
    <property type="entry name" value="N-acetylmuramoyl-L-alanine amidase-like"/>
    <property type="match status" value="1"/>
</dbReference>
<reference evidence="7" key="1">
    <citation type="journal article" date="2016" name="Ticks Tick Borne Dis.">
        <title>De novo assembly and annotation of the salivary gland transcriptome of Rhipicephalus appendiculatus male and female ticks during blood feeding.</title>
        <authorList>
            <person name="de Castro M.H."/>
            <person name="de Klerk D."/>
            <person name="Pienaar R."/>
            <person name="Latif A.A."/>
            <person name="Rees D.J."/>
            <person name="Mans B.J."/>
        </authorList>
    </citation>
    <scope>NUCLEOTIDE SEQUENCE</scope>
    <source>
        <tissue evidence="7">Salivary glands</tissue>
    </source>
</reference>
<dbReference type="EMBL" id="GEDV01007275">
    <property type="protein sequence ID" value="JAP81282.1"/>
    <property type="molecule type" value="Transcribed_RNA"/>
</dbReference>
<dbReference type="GO" id="GO:0045087">
    <property type="term" value="P:innate immune response"/>
    <property type="evidence" value="ECO:0007669"/>
    <property type="project" value="UniProtKB-KW"/>
</dbReference>
<accession>A0A131YRX5</accession>
<comment type="similarity">
    <text evidence="1">Belongs to the N-acetylmuramoyl-L-alanine amidase 2 family.</text>
</comment>
<dbReference type="PANTHER" id="PTHR11022">
    <property type="entry name" value="PEPTIDOGLYCAN RECOGNITION PROTEIN"/>
    <property type="match status" value="1"/>
</dbReference>